<comment type="caution">
    <text evidence="3">The sequence shown here is derived from an EMBL/GenBank/DDBJ whole genome shotgun (WGS) entry which is preliminary data.</text>
</comment>
<evidence type="ECO:0000313" key="3">
    <source>
        <dbReference type="EMBL" id="TVY01119.1"/>
    </source>
</evidence>
<sequence length="419" mass="47293">MISKSILYFCPENPFPPVSGDKIRIVNLIGILAEHFDIDVLAYEPNDREGNQKPAMIPDNCRLHTVPSVNYKSWPLRIRSMLMRRNNSLLSHADLHLTTRIRQLSSMRQYDYVVVTHCYLGHLLPQLRKLQPSAVLITDAHNFETDLSRQYALSQFSLLRKAYFLLASHWNKKLEESICERTDLLFATSKLDADSFQALSPANKHKVHPIPNFIDARSYESARIGEHGSKPPILIFTGTMSYFPNVNGVLYFYRSIYPLIKAALPDISWHIVGRDCHPDVAILADQDPSIVITGYVPDVGVYMRKASVVIVPLLEGGGTRLKVLEAWACGMPVVSTAKGAEGIACENDHDICLADEPQAFADAVVKLIRDRDFSIRIADNARVQLLNLYEREAVRRRLLSHFGVESGNDVSSRERVNSR</sequence>
<dbReference type="SUPFAM" id="SSF53756">
    <property type="entry name" value="UDP-Glycosyltransferase/glycogen phosphorylase"/>
    <property type="match status" value="1"/>
</dbReference>
<evidence type="ECO:0000256" key="1">
    <source>
        <dbReference type="ARBA" id="ARBA00022679"/>
    </source>
</evidence>
<evidence type="ECO:0000313" key="4">
    <source>
        <dbReference type="Proteomes" id="UP000316330"/>
    </source>
</evidence>
<dbReference type="EMBL" id="VNJJ01000004">
    <property type="protein sequence ID" value="TVY01119.1"/>
    <property type="molecule type" value="Genomic_DNA"/>
</dbReference>
<dbReference type="AlphaFoldDB" id="A0A559JML4"/>
<dbReference type="Pfam" id="PF13692">
    <property type="entry name" value="Glyco_trans_1_4"/>
    <property type="match status" value="1"/>
</dbReference>
<dbReference type="OrthoDB" id="9807209at2"/>
<keyword evidence="4" id="KW-1185">Reference proteome</keyword>
<dbReference type="Pfam" id="PF13439">
    <property type="entry name" value="Glyco_transf_4"/>
    <property type="match status" value="1"/>
</dbReference>
<keyword evidence="1 3" id="KW-0808">Transferase</keyword>
<dbReference type="PANTHER" id="PTHR46401">
    <property type="entry name" value="GLYCOSYLTRANSFERASE WBBK-RELATED"/>
    <property type="match status" value="1"/>
</dbReference>
<protein>
    <submittedName>
        <fullName evidence="3">Glycosyltransferase</fullName>
    </submittedName>
</protein>
<dbReference type="RefSeq" id="WP_144700132.1">
    <property type="nucleotide sequence ID" value="NZ_VNJJ01000004.1"/>
</dbReference>
<evidence type="ECO:0000259" key="2">
    <source>
        <dbReference type="Pfam" id="PF13439"/>
    </source>
</evidence>
<dbReference type="CDD" id="cd03801">
    <property type="entry name" value="GT4_PimA-like"/>
    <property type="match status" value="1"/>
</dbReference>
<proteinExistence type="predicted"/>
<dbReference type="Gene3D" id="3.40.50.2000">
    <property type="entry name" value="Glycogen Phosphorylase B"/>
    <property type="match status" value="2"/>
</dbReference>
<dbReference type="GO" id="GO:0016757">
    <property type="term" value="F:glycosyltransferase activity"/>
    <property type="evidence" value="ECO:0007669"/>
    <property type="project" value="TreeGrafter"/>
</dbReference>
<dbReference type="GO" id="GO:0009103">
    <property type="term" value="P:lipopolysaccharide biosynthetic process"/>
    <property type="evidence" value="ECO:0007669"/>
    <property type="project" value="TreeGrafter"/>
</dbReference>
<feature type="domain" description="Glycosyltransferase subfamily 4-like N-terminal" evidence="2">
    <location>
        <begin position="25"/>
        <end position="216"/>
    </location>
</feature>
<organism evidence="3 4">
    <name type="scientific">Cohnella terricola</name>
    <dbReference type="NCBI Taxonomy" id="1289167"/>
    <lineage>
        <taxon>Bacteria</taxon>
        <taxon>Bacillati</taxon>
        <taxon>Bacillota</taxon>
        <taxon>Bacilli</taxon>
        <taxon>Bacillales</taxon>
        <taxon>Paenibacillaceae</taxon>
        <taxon>Cohnella</taxon>
    </lineage>
</organism>
<gene>
    <name evidence="3" type="ORF">FPZ45_08155</name>
</gene>
<name>A0A559JML4_9BACL</name>
<dbReference type="PANTHER" id="PTHR46401:SF2">
    <property type="entry name" value="GLYCOSYLTRANSFERASE WBBK-RELATED"/>
    <property type="match status" value="1"/>
</dbReference>
<reference evidence="3 4" key="1">
    <citation type="submission" date="2019-07" db="EMBL/GenBank/DDBJ databases">
        <authorList>
            <person name="Kim J."/>
        </authorList>
    </citation>
    <scope>NUCLEOTIDE SEQUENCE [LARGE SCALE GENOMIC DNA]</scope>
    <source>
        <strain evidence="3 4">G13</strain>
    </source>
</reference>
<accession>A0A559JML4</accession>
<dbReference type="Proteomes" id="UP000316330">
    <property type="component" value="Unassembled WGS sequence"/>
</dbReference>
<dbReference type="InterPro" id="IPR028098">
    <property type="entry name" value="Glyco_trans_4-like_N"/>
</dbReference>